<dbReference type="EMBL" id="JAJJML010000001">
    <property type="protein sequence ID" value="MCC9035251.1"/>
    <property type="molecule type" value="Genomic_DNA"/>
</dbReference>
<protein>
    <submittedName>
        <fullName evidence="2">Uncharacterized protein</fullName>
    </submittedName>
</protein>
<dbReference type="Proteomes" id="UP000603715">
    <property type="component" value="Unassembled WGS sequence"/>
</dbReference>
<dbReference type="Proteomes" id="UP001107960">
    <property type="component" value="Unassembled WGS sequence"/>
</dbReference>
<dbReference type="EMBL" id="JACXXP010000023">
    <property type="protein sequence ID" value="MBD3906015.1"/>
    <property type="molecule type" value="Genomic_DNA"/>
</dbReference>
<sequence>MNEISKKLLLEIMSYLNTRKFKENDKYVIKAFEKLGDNLVFTRTSNLLSWLNSQHHLSDTNLEVYNVHEDFMDSEDFEEVYNEFKNLFKYLPELKEIFVLKEKHIEFNPSLSKNDIQEIYEFVKTNYIINPKRITRYKRPE</sequence>
<evidence type="ECO:0000313" key="1">
    <source>
        <dbReference type="EMBL" id="MBD3906015.1"/>
    </source>
</evidence>
<evidence type="ECO:0000313" key="2">
    <source>
        <dbReference type="EMBL" id="MCC9035251.1"/>
    </source>
</evidence>
<proteinExistence type="predicted"/>
<gene>
    <name evidence="1" type="ORF">IEW27_15620</name>
    <name evidence="2" type="ORF">LNP80_13440</name>
</gene>
<reference evidence="3" key="2">
    <citation type="submission" date="2023-07" db="EMBL/GenBank/DDBJ databases">
        <title>Description of novel Chryseobacterium sp. strain C-2.</title>
        <authorList>
            <person name="Saticioglu I.B."/>
        </authorList>
    </citation>
    <scope>NUCLEOTIDE SEQUENCE [LARGE SCALE GENOMIC DNA]</scope>
    <source>
        <strain evidence="3">C-2</strain>
    </source>
</reference>
<dbReference type="RefSeq" id="WP_191180441.1">
    <property type="nucleotide sequence ID" value="NZ_JACXXP010000023.1"/>
</dbReference>
<evidence type="ECO:0000313" key="3">
    <source>
        <dbReference type="Proteomes" id="UP000603715"/>
    </source>
</evidence>
<evidence type="ECO:0000313" key="4">
    <source>
        <dbReference type="Proteomes" id="UP001107960"/>
    </source>
</evidence>
<comment type="caution">
    <text evidence="2">The sequence shown here is derived from an EMBL/GenBank/DDBJ whole genome shotgun (WGS) entry which is preliminary data.</text>
</comment>
<accession>A0A9Q3UXF0</accession>
<keyword evidence="3" id="KW-1185">Reference proteome</keyword>
<reference evidence="1" key="3">
    <citation type="submission" date="2024-05" db="EMBL/GenBank/DDBJ databases">
        <title>Description of novel Chryseobacterium sp. strain C-2.</title>
        <authorList>
            <person name="Saticioglu I.B."/>
        </authorList>
    </citation>
    <scope>NUCLEOTIDE SEQUENCE</scope>
    <source>
        <strain evidence="1">C-2</strain>
    </source>
</reference>
<reference evidence="2" key="1">
    <citation type="submission" date="2021-11" db="EMBL/GenBank/DDBJ databases">
        <title>Description of novel Chryseobacterium species.</title>
        <authorList>
            <person name="Saticioglu I.B."/>
            <person name="Ay H."/>
            <person name="Altun S."/>
            <person name="Duman M."/>
        </authorList>
    </citation>
    <scope>NUCLEOTIDE SEQUENCE</scope>
    <source>
        <strain evidence="2">C-39</strain>
    </source>
</reference>
<name>A0A9Q3UXF0_9FLAO</name>
<dbReference type="AlphaFoldDB" id="A0A9Q3UXF0"/>
<organism evidence="2 4">
    <name type="scientific">Chryseobacterium muglaense</name>
    <dbReference type="NCBI Taxonomy" id="2893752"/>
    <lineage>
        <taxon>Bacteria</taxon>
        <taxon>Pseudomonadati</taxon>
        <taxon>Bacteroidota</taxon>
        <taxon>Flavobacteriia</taxon>
        <taxon>Flavobacteriales</taxon>
        <taxon>Weeksellaceae</taxon>
        <taxon>Chryseobacterium group</taxon>
        <taxon>Chryseobacterium</taxon>
    </lineage>
</organism>